<dbReference type="Proteomes" id="UP001249851">
    <property type="component" value="Unassembled WGS sequence"/>
</dbReference>
<feature type="region of interest" description="Disordered" evidence="1">
    <location>
        <begin position="155"/>
        <end position="183"/>
    </location>
</feature>
<dbReference type="Pfam" id="PF20231">
    <property type="entry name" value="DUF6589"/>
    <property type="match status" value="1"/>
</dbReference>
<gene>
    <name evidence="3" type="ORF">P5673_010742</name>
</gene>
<organism evidence="3 4">
    <name type="scientific">Acropora cervicornis</name>
    <name type="common">Staghorn coral</name>
    <dbReference type="NCBI Taxonomy" id="6130"/>
    <lineage>
        <taxon>Eukaryota</taxon>
        <taxon>Metazoa</taxon>
        <taxon>Cnidaria</taxon>
        <taxon>Anthozoa</taxon>
        <taxon>Hexacorallia</taxon>
        <taxon>Scleractinia</taxon>
        <taxon>Astrocoeniina</taxon>
        <taxon>Acroporidae</taxon>
        <taxon>Acropora</taxon>
    </lineage>
</organism>
<protein>
    <recommendedName>
        <fullName evidence="2">DUF6589 domain-containing protein</fullName>
    </recommendedName>
</protein>
<dbReference type="AlphaFoldDB" id="A0AAD9QQQ2"/>
<reference evidence="3" key="2">
    <citation type="journal article" date="2023" name="Science">
        <title>Genomic signatures of disease resistance in endangered staghorn corals.</title>
        <authorList>
            <person name="Vollmer S.V."/>
            <person name="Selwyn J.D."/>
            <person name="Despard B.A."/>
            <person name="Roesel C.L."/>
        </authorList>
    </citation>
    <scope>NUCLEOTIDE SEQUENCE</scope>
    <source>
        <strain evidence="3">K2</strain>
    </source>
</reference>
<keyword evidence="4" id="KW-1185">Reference proteome</keyword>
<feature type="domain" description="DUF6589" evidence="2">
    <location>
        <begin position="45"/>
        <end position="199"/>
    </location>
</feature>
<evidence type="ECO:0000259" key="2">
    <source>
        <dbReference type="Pfam" id="PF20231"/>
    </source>
</evidence>
<evidence type="ECO:0000256" key="1">
    <source>
        <dbReference type="SAM" id="MobiDB-lite"/>
    </source>
</evidence>
<evidence type="ECO:0000313" key="4">
    <source>
        <dbReference type="Proteomes" id="UP001249851"/>
    </source>
</evidence>
<name>A0AAD9QQQ2_ACRCE</name>
<evidence type="ECO:0000313" key="3">
    <source>
        <dbReference type="EMBL" id="KAK2565614.1"/>
    </source>
</evidence>
<reference evidence="3" key="1">
    <citation type="journal article" date="2023" name="G3 (Bethesda)">
        <title>Whole genome assembly and annotation of the endangered Caribbean coral Acropora cervicornis.</title>
        <authorList>
            <person name="Selwyn J.D."/>
            <person name="Vollmer S.V."/>
        </authorList>
    </citation>
    <scope>NUCLEOTIDE SEQUENCE</scope>
    <source>
        <strain evidence="3">K2</strain>
    </source>
</reference>
<comment type="caution">
    <text evidence="3">The sequence shown here is derived from an EMBL/GenBank/DDBJ whole genome shotgun (WGS) entry which is preliminary data.</text>
</comment>
<dbReference type="InterPro" id="IPR046496">
    <property type="entry name" value="DUF6589"/>
</dbReference>
<proteinExistence type="predicted"/>
<sequence length="270" mass="31058">MENKDGHITRNRPPYYILDVGDNKRQYYDSVLDKFIDQFLITPPINNHEESSQDFVNNYSVCLLKYYFFFIDFKDAVKEGNVARLVTLHKELLSHFKALPGFDNYAIKMLISIVQNYEAEAHQCIWASTVNWKRGAVKNIEIDLLKESRNKSLKKSIKSMGPNKTDNAINKSSRASGGEDKIGENFDVQIKRATQSSPHSHRSTAADESIVMADLRVVKPFRRVPNRMHDSFPDILPDPLVTIDHTELDNWLARHKRNLLLDAPLGRDND</sequence>
<accession>A0AAD9QQQ2</accession>
<feature type="compositionally biased region" description="Polar residues" evidence="1">
    <location>
        <begin position="162"/>
        <end position="175"/>
    </location>
</feature>
<dbReference type="EMBL" id="JARQWQ010000019">
    <property type="protein sequence ID" value="KAK2565614.1"/>
    <property type="molecule type" value="Genomic_DNA"/>
</dbReference>